<comment type="caution">
    <text evidence="2">The sequence shown here is derived from an EMBL/GenBank/DDBJ whole genome shotgun (WGS) entry which is preliminary data.</text>
</comment>
<protein>
    <submittedName>
        <fullName evidence="2">Uncharacterized protein</fullName>
    </submittedName>
</protein>
<evidence type="ECO:0000313" key="2">
    <source>
        <dbReference type="EMBL" id="CAF1025585.1"/>
    </source>
</evidence>
<accession>A0A814ILK4</accession>
<proteinExistence type="predicted"/>
<reference evidence="2" key="1">
    <citation type="submission" date="2021-02" db="EMBL/GenBank/DDBJ databases">
        <authorList>
            <person name="Nowell W R."/>
        </authorList>
    </citation>
    <scope>NUCLEOTIDE SEQUENCE</scope>
</reference>
<name>A0A814ILK4_9BILA</name>
<feature type="region of interest" description="Disordered" evidence="1">
    <location>
        <begin position="9"/>
        <end position="29"/>
    </location>
</feature>
<dbReference type="Proteomes" id="UP000663889">
    <property type="component" value="Unassembled WGS sequence"/>
</dbReference>
<dbReference type="AlphaFoldDB" id="A0A814ILK4"/>
<evidence type="ECO:0000256" key="1">
    <source>
        <dbReference type="SAM" id="MobiDB-lite"/>
    </source>
</evidence>
<sequence>MNDDIKQIQGIKRPYDSNPTTSNAGYQPVAKKKKGVPIVGTTLRELIHTSVKLESTTIDSRSRNCPYLDTINREIVFRLIIKINIIYDGSIILFRGTEQRRLSDGPYSSPLHRPYSYHYYHHPGEFSGNEPCMLKRKNSSLNVLLDSTSSMMRTASTTFQCLLGSARRASYCGQPDPSVQLAPSGVSGSLYLRSAAANSNESSLSNASFDEQIRRVTIYDGRIPAASKAPTIPFELMTPLEAITRTVEDPMESFVQIVLEKPDDKPPIMRPIPTSPTHINSSNRRRHRSSSPRLKQMNLRSPASIKNTALPKLTQHQSMPTKDLFNSSEKYCPTSTVIEPMDFSFLEPVLRGESAAPPPSPLRHHSLCLINNKSNNTRLNYLRNHSPTEDSAIDLHISSPSSYSSNHVTTIEDDLTSPESLSGDNHKYYLPRSSYSHVRPSMN</sequence>
<dbReference type="EMBL" id="CAJNOU010000537">
    <property type="protein sequence ID" value="CAF1025585.1"/>
    <property type="molecule type" value="Genomic_DNA"/>
</dbReference>
<evidence type="ECO:0000313" key="3">
    <source>
        <dbReference type="Proteomes" id="UP000663889"/>
    </source>
</evidence>
<organism evidence="2 3">
    <name type="scientific">Rotaria sordida</name>
    <dbReference type="NCBI Taxonomy" id="392033"/>
    <lineage>
        <taxon>Eukaryota</taxon>
        <taxon>Metazoa</taxon>
        <taxon>Spiralia</taxon>
        <taxon>Gnathifera</taxon>
        <taxon>Rotifera</taxon>
        <taxon>Eurotatoria</taxon>
        <taxon>Bdelloidea</taxon>
        <taxon>Philodinida</taxon>
        <taxon>Philodinidae</taxon>
        <taxon>Rotaria</taxon>
    </lineage>
</organism>
<gene>
    <name evidence="2" type="ORF">SEV965_LOCUS12033</name>
</gene>
<feature type="region of interest" description="Disordered" evidence="1">
    <location>
        <begin position="262"/>
        <end position="318"/>
    </location>
</feature>
<feature type="region of interest" description="Disordered" evidence="1">
    <location>
        <begin position="403"/>
        <end position="428"/>
    </location>
</feature>
<feature type="compositionally biased region" description="Polar residues" evidence="1">
    <location>
        <begin position="298"/>
        <end position="307"/>
    </location>
</feature>